<sequence length="141" mass="15852">MKTKKYAVINANSAEWTKRAFDALNGQCCLIVNKSDNGIYTRLRPNEKLLRLGGFQLGLNLENKHFSEQNAIYVDVKSEKCPDNVSIVMGHLRKAKPKSIVLVEATDQNTQKDIPAMCSALDYTLIAQLESESIFSFLIEK</sequence>
<dbReference type="RefSeq" id="WP_045043121.1">
    <property type="nucleotide sequence ID" value="NZ_JZTB01000014.1"/>
</dbReference>
<dbReference type="InterPro" id="IPR001455">
    <property type="entry name" value="TusA-like"/>
</dbReference>
<reference evidence="2 3" key="1">
    <citation type="submission" date="2018-01" db="EMBL/GenBank/DDBJ databases">
        <title>Whole genome sequencing of Histamine producing bacteria.</title>
        <authorList>
            <person name="Butler K."/>
        </authorList>
    </citation>
    <scope>NUCLEOTIDE SEQUENCE [LARGE SCALE GENOMIC DNA]</scope>
    <source>
        <strain evidence="2 3">A1-4</strain>
    </source>
</reference>
<name>A0AAX0YSI3_9GAMM</name>
<dbReference type="SUPFAM" id="SSF64307">
    <property type="entry name" value="SirA-like"/>
    <property type="match status" value="1"/>
</dbReference>
<accession>A0AAX0YSI3</accession>
<protein>
    <recommendedName>
        <fullName evidence="1">UPF0033 domain-containing protein</fullName>
    </recommendedName>
</protein>
<proteinExistence type="predicted"/>
<comment type="caution">
    <text evidence="2">The sequence shown here is derived from an EMBL/GenBank/DDBJ whole genome shotgun (WGS) entry which is preliminary data.</text>
</comment>
<evidence type="ECO:0000259" key="1">
    <source>
        <dbReference type="Pfam" id="PF01206"/>
    </source>
</evidence>
<dbReference type="Gene3D" id="3.30.110.40">
    <property type="entry name" value="TusA-like domain"/>
    <property type="match status" value="1"/>
</dbReference>
<dbReference type="InterPro" id="IPR036868">
    <property type="entry name" value="TusA-like_sf"/>
</dbReference>
<dbReference type="Proteomes" id="UP000240728">
    <property type="component" value="Unassembled WGS sequence"/>
</dbReference>
<dbReference type="Pfam" id="PF01206">
    <property type="entry name" value="TusA"/>
    <property type="match status" value="1"/>
</dbReference>
<gene>
    <name evidence="2" type="ORF">C0W53_15915</name>
</gene>
<feature type="domain" description="UPF0033" evidence="1">
    <location>
        <begin position="73"/>
        <end position="141"/>
    </location>
</feature>
<dbReference type="EMBL" id="PYOZ01000010">
    <property type="protein sequence ID" value="PSX44113.1"/>
    <property type="molecule type" value="Genomic_DNA"/>
</dbReference>
<evidence type="ECO:0000313" key="3">
    <source>
        <dbReference type="Proteomes" id="UP000240728"/>
    </source>
</evidence>
<evidence type="ECO:0000313" key="2">
    <source>
        <dbReference type="EMBL" id="PSX44113.1"/>
    </source>
</evidence>
<keyword evidence="3" id="KW-1185">Reference proteome</keyword>
<dbReference type="AlphaFoldDB" id="A0AAX0YSI3"/>
<organism evidence="2 3">
    <name type="scientific">Photobacterium kishitanii</name>
    <dbReference type="NCBI Taxonomy" id="318456"/>
    <lineage>
        <taxon>Bacteria</taxon>
        <taxon>Pseudomonadati</taxon>
        <taxon>Pseudomonadota</taxon>
        <taxon>Gammaproteobacteria</taxon>
        <taxon>Vibrionales</taxon>
        <taxon>Vibrionaceae</taxon>
        <taxon>Photobacterium</taxon>
    </lineage>
</organism>